<proteinExistence type="predicted"/>
<evidence type="ECO:0000313" key="3">
    <source>
        <dbReference type="Proteomes" id="UP000823775"/>
    </source>
</evidence>
<protein>
    <submittedName>
        <fullName evidence="2">Uncharacterized protein</fullName>
    </submittedName>
</protein>
<feature type="region of interest" description="Disordered" evidence="1">
    <location>
        <begin position="13"/>
        <end position="36"/>
    </location>
</feature>
<reference evidence="2 3" key="1">
    <citation type="journal article" date="2021" name="BMC Genomics">
        <title>Datura genome reveals duplications of psychoactive alkaloid biosynthetic genes and high mutation rate following tissue culture.</title>
        <authorList>
            <person name="Rajewski A."/>
            <person name="Carter-House D."/>
            <person name="Stajich J."/>
            <person name="Litt A."/>
        </authorList>
    </citation>
    <scope>NUCLEOTIDE SEQUENCE [LARGE SCALE GENOMIC DNA]</scope>
    <source>
        <strain evidence="2">AR-01</strain>
    </source>
</reference>
<keyword evidence="3" id="KW-1185">Reference proteome</keyword>
<dbReference type="Proteomes" id="UP000823775">
    <property type="component" value="Unassembled WGS sequence"/>
</dbReference>
<sequence>MHQQPVELGRVQRLASWSDSRDTASGGGGAVTGPGGYLFNSPPAPALLQQLFGQNRFFQRGPLQSSNTPFGSSMDGPISYSTASADPSGFSGFRIPARIQGEEEEHDGISMLHLLLPLILVIELAPQILSFSVPDRDMLYLNAIGTYRSNAVRAWSWRIRESSLQSLDSTHAPCPKES</sequence>
<comment type="caution">
    <text evidence="2">The sequence shown here is derived from an EMBL/GenBank/DDBJ whole genome shotgun (WGS) entry which is preliminary data.</text>
</comment>
<name>A0ABS8UR53_DATST</name>
<gene>
    <name evidence="2" type="ORF">HAX54_018989</name>
</gene>
<dbReference type="EMBL" id="JACEIK010002307">
    <property type="protein sequence ID" value="MCD9560366.1"/>
    <property type="molecule type" value="Genomic_DNA"/>
</dbReference>
<evidence type="ECO:0000256" key="1">
    <source>
        <dbReference type="SAM" id="MobiDB-lite"/>
    </source>
</evidence>
<evidence type="ECO:0000313" key="2">
    <source>
        <dbReference type="EMBL" id="MCD9560366.1"/>
    </source>
</evidence>
<accession>A0ABS8UR53</accession>
<feature type="compositionally biased region" description="Gly residues" evidence="1">
    <location>
        <begin position="25"/>
        <end position="36"/>
    </location>
</feature>
<organism evidence="2 3">
    <name type="scientific">Datura stramonium</name>
    <name type="common">Jimsonweed</name>
    <name type="synonym">Common thornapple</name>
    <dbReference type="NCBI Taxonomy" id="4076"/>
    <lineage>
        <taxon>Eukaryota</taxon>
        <taxon>Viridiplantae</taxon>
        <taxon>Streptophyta</taxon>
        <taxon>Embryophyta</taxon>
        <taxon>Tracheophyta</taxon>
        <taxon>Spermatophyta</taxon>
        <taxon>Magnoliopsida</taxon>
        <taxon>eudicotyledons</taxon>
        <taxon>Gunneridae</taxon>
        <taxon>Pentapetalae</taxon>
        <taxon>asterids</taxon>
        <taxon>lamiids</taxon>
        <taxon>Solanales</taxon>
        <taxon>Solanaceae</taxon>
        <taxon>Solanoideae</taxon>
        <taxon>Datureae</taxon>
        <taxon>Datura</taxon>
    </lineage>
</organism>